<feature type="domain" description="RRM" evidence="9">
    <location>
        <begin position="470"/>
        <end position="556"/>
    </location>
</feature>
<proteinExistence type="inferred from homology"/>
<feature type="domain" description="RRM" evidence="9">
    <location>
        <begin position="208"/>
        <end position="285"/>
    </location>
</feature>
<dbReference type="GO" id="GO:0003729">
    <property type="term" value="F:mRNA binding"/>
    <property type="evidence" value="ECO:0007669"/>
    <property type="project" value="TreeGrafter"/>
</dbReference>
<comment type="similarity">
    <text evidence="2">Belongs to the Whirly family.</text>
</comment>
<feature type="compositionally biased region" description="Basic and acidic residues" evidence="8">
    <location>
        <begin position="916"/>
        <end position="927"/>
    </location>
</feature>
<dbReference type="PANTHER" id="PTHR48039">
    <property type="entry name" value="RNA-BINDING MOTIF PROTEIN 14B"/>
    <property type="match status" value="1"/>
</dbReference>
<dbReference type="Proteomes" id="UP000279271">
    <property type="component" value="Unassembled WGS sequence"/>
</dbReference>
<evidence type="ECO:0000256" key="1">
    <source>
        <dbReference type="ARBA" id="ARBA00004123"/>
    </source>
</evidence>
<accession>A0A3M7KXV2</accession>
<feature type="domain" description="RRM" evidence="9">
    <location>
        <begin position="626"/>
        <end position="722"/>
    </location>
</feature>
<feature type="compositionally biased region" description="Low complexity" evidence="8">
    <location>
        <begin position="845"/>
        <end position="874"/>
    </location>
</feature>
<evidence type="ECO:0000256" key="3">
    <source>
        <dbReference type="ARBA" id="ARBA00022737"/>
    </source>
</evidence>
<dbReference type="GO" id="GO:0006355">
    <property type="term" value="P:regulation of DNA-templated transcription"/>
    <property type="evidence" value="ECO:0007669"/>
    <property type="project" value="InterPro"/>
</dbReference>
<dbReference type="Pfam" id="PF08536">
    <property type="entry name" value="Whirly"/>
    <property type="match status" value="1"/>
</dbReference>
<feature type="domain" description="RRM" evidence="9">
    <location>
        <begin position="9"/>
        <end position="87"/>
    </location>
</feature>
<evidence type="ECO:0000256" key="2">
    <source>
        <dbReference type="ARBA" id="ARBA00006061"/>
    </source>
</evidence>
<protein>
    <recommendedName>
        <fullName evidence="9">RRM domain-containing protein</fullName>
    </recommendedName>
</protein>
<dbReference type="Pfam" id="PF00076">
    <property type="entry name" value="RRM_1"/>
    <property type="match status" value="3"/>
</dbReference>
<feature type="region of interest" description="Disordered" evidence="8">
    <location>
        <begin position="730"/>
        <end position="950"/>
    </location>
</feature>
<evidence type="ECO:0000256" key="8">
    <source>
        <dbReference type="SAM" id="MobiDB-lite"/>
    </source>
</evidence>
<feature type="region of interest" description="Disordered" evidence="8">
    <location>
        <begin position="360"/>
        <end position="411"/>
    </location>
</feature>
<dbReference type="EMBL" id="QOKY01000166">
    <property type="protein sequence ID" value="RMZ55333.1"/>
    <property type="molecule type" value="Genomic_DNA"/>
</dbReference>
<dbReference type="SUPFAM" id="SSF54447">
    <property type="entry name" value="ssDNA-binding transcriptional regulator domain"/>
    <property type="match status" value="1"/>
</dbReference>
<evidence type="ECO:0000259" key="9">
    <source>
        <dbReference type="PROSITE" id="PS50102"/>
    </source>
</evidence>
<keyword evidence="3" id="KW-0677">Repeat</keyword>
<dbReference type="Gene3D" id="3.30.70.330">
    <property type="match status" value="4"/>
</dbReference>
<dbReference type="PROSITE" id="PS50102">
    <property type="entry name" value="RRM"/>
    <property type="match status" value="4"/>
</dbReference>
<dbReference type="InterPro" id="IPR013742">
    <property type="entry name" value="Whirly"/>
</dbReference>
<evidence type="ECO:0000256" key="6">
    <source>
        <dbReference type="ARBA" id="ARBA00023242"/>
    </source>
</evidence>
<comment type="subcellular location">
    <subcellularLocation>
        <location evidence="1">Nucleus</location>
    </subcellularLocation>
</comment>
<evidence type="ECO:0000313" key="11">
    <source>
        <dbReference type="Proteomes" id="UP000279271"/>
    </source>
</evidence>
<name>A0A3M7KXV2_AUXPR</name>
<evidence type="ECO:0000256" key="4">
    <source>
        <dbReference type="ARBA" id="ARBA00022884"/>
    </source>
</evidence>
<feature type="compositionally biased region" description="Low complexity" evidence="8">
    <location>
        <begin position="735"/>
        <end position="771"/>
    </location>
</feature>
<dbReference type="FunFam" id="3.30.70.330:FF:000182">
    <property type="entry name" value="RNA-binding motif protein 28"/>
    <property type="match status" value="1"/>
</dbReference>
<evidence type="ECO:0000256" key="5">
    <source>
        <dbReference type="ARBA" id="ARBA00022946"/>
    </source>
</evidence>
<dbReference type="CDD" id="cd12416">
    <property type="entry name" value="RRM4_RBM28_like"/>
    <property type="match status" value="1"/>
</dbReference>
<dbReference type="GO" id="GO:0005634">
    <property type="term" value="C:nucleus"/>
    <property type="evidence" value="ECO:0007669"/>
    <property type="project" value="UniProtKB-SubCell"/>
</dbReference>
<dbReference type="GO" id="GO:0003697">
    <property type="term" value="F:single-stranded DNA binding"/>
    <property type="evidence" value="ECO:0007669"/>
    <property type="project" value="InterPro"/>
</dbReference>
<organism evidence="10 11">
    <name type="scientific">Auxenochlorella protothecoides</name>
    <name type="common">Green microalga</name>
    <name type="synonym">Chlorella protothecoides</name>
    <dbReference type="NCBI Taxonomy" id="3075"/>
    <lineage>
        <taxon>Eukaryota</taxon>
        <taxon>Viridiplantae</taxon>
        <taxon>Chlorophyta</taxon>
        <taxon>core chlorophytes</taxon>
        <taxon>Trebouxiophyceae</taxon>
        <taxon>Chlorellales</taxon>
        <taxon>Chlorellaceae</taxon>
        <taxon>Auxenochlorella</taxon>
    </lineage>
</organism>
<evidence type="ECO:0000313" key="10">
    <source>
        <dbReference type="EMBL" id="RMZ55333.1"/>
    </source>
</evidence>
<dbReference type="SUPFAM" id="SSF54928">
    <property type="entry name" value="RNA-binding domain, RBD"/>
    <property type="match status" value="4"/>
</dbReference>
<feature type="compositionally biased region" description="Basic and acidic residues" evidence="8">
    <location>
        <begin position="801"/>
        <end position="814"/>
    </location>
</feature>
<dbReference type="Gene3D" id="2.30.31.10">
    <property type="entry name" value="Transcriptional Coactivator Pc4, Chain A"/>
    <property type="match status" value="1"/>
</dbReference>
<feature type="compositionally biased region" description="Basic and acidic residues" evidence="8">
    <location>
        <begin position="396"/>
        <end position="411"/>
    </location>
</feature>
<keyword evidence="5" id="KW-0809">Transit peptide</keyword>
<dbReference type="InterPro" id="IPR000504">
    <property type="entry name" value="RRM_dom"/>
</dbReference>
<comment type="caution">
    <text evidence="10">The sequence shown here is derived from an EMBL/GenBank/DDBJ whole genome shotgun (WGS) entry which is preliminary data.</text>
</comment>
<dbReference type="CDD" id="cd12414">
    <property type="entry name" value="RRM2_RBM28_like"/>
    <property type="match status" value="1"/>
</dbReference>
<dbReference type="SMART" id="SM00360">
    <property type="entry name" value="RRM"/>
    <property type="match status" value="4"/>
</dbReference>
<dbReference type="GO" id="GO:0006952">
    <property type="term" value="P:defense response"/>
    <property type="evidence" value="ECO:0007669"/>
    <property type="project" value="InterPro"/>
</dbReference>
<reference evidence="11" key="1">
    <citation type="journal article" date="2018" name="Algal Res.">
        <title>Characterization of plant carbon substrate utilization by Auxenochlorella protothecoides.</title>
        <authorList>
            <person name="Vogler B.W."/>
            <person name="Starkenburg S.R."/>
            <person name="Sudasinghe N."/>
            <person name="Schambach J.Y."/>
            <person name="Rollin J.A."/>
            <person name="Pattathil S."/>
            <person name="Barry A.N."/>
        </authorList>
    </citation>
    <scope>NUCLEOTIDE SEQUENCE [LARGE SCALE GENOMIC DNA]</scope>
    <source>
        <strain evidence="11">UTEX 25</strain>
    </source>
</reference>
<dbReference type="InterPro" id="IPR012677">
    <property type="entry name" value="Nucleotide-bd_a/b_plait_sf"/>
</dbReference>
<dbReference type="PANTHER" id="PTHR48039:SF5">
    <property type="entry name" value="RNA-BINDING PROTEIN 28"/>
    <property type="match status" value="1"/>
</dbReference>
<sequence length="1339" mass="141369">MATEAGGARTLIVKSVAFGVTDEQFGSYFSDIGPVSRSFLVKQGKEGPHKGYGFVQFALASDAERAVANLNGTDLGGRKLKVESGHEVSQEGLSSCEHVNSGLGSLATSWLHPLTHNIHMVQVEVASKRATFEERKKKRQQGGAPLGIISHVKRVLARYPPPAPTEAAVRLVEAMARYERIITYWPMYGPDLERAVTGALRDATAARWRVVVRNLPFTVTEGALREAFAPAGFVWEVSVPRSAGGRARGFAFVGFQCHIDAERAIRTVNGTAVAGRTVAVDWALSKAQFQGEAEAAAAKAQAHVIEAAAVTLGSDDEEDAASDSDLDLEAAAPAALLAPEAESAMQTGIIDSLLGAAASDGDNDGKDGTKDGKAPPTTAAPATDTSGPTAEEDEAEPAKPDPTRPPRPATDDIFSKASLAAAAAQSRPAAPLRSAAGLLQRAAAGEAAPSSSKDAGDEAAARGASAALVRTVFVRGLPLDASKEQVWTKLQLFGRLKACRLVIDRDTGKAKGTAFVEFATEEGAQAAAAAASDARESKGPAVVVAGRTVEIDMALDAQAARHASAKSQDDWRARDKRNLYLTKEGIISEGSVAWENMPEGDQAKRKRAAVERKAKLASPNFVVSSTRLSVRNIPLAWNEAKLRDVFVAAVKERASKAVPVAKQVKILKDAERPGPDGEPRSKGFGFVEFTEHEHALCALRQLNNNPTAFHKDRRPIVEFAIDNVKALKAREHRATQAQTAKAAGGPQADGPVAGQAAGPGAARDDVAAPAPEAEPKSRRQLRKERNMVARERRAAAALAKQDPDQHEKVELAEKGRRKTRAPAERPQPAPVAASVAAPRERKKGAGAAAPSAPAAQAAAVAAPEPGPEAAIQPQRKAVLRSQRRRLLRQRKAGKQGGGEHEEDPAPGAGAKKGRHGREDEAWTEPRPRRAASPSNGVVTAGKGQTARKAGHWVGGEAGARAAGHGPKAAGADLKARVNPMKQKAVVAAKTVMGASKSDVWELCSGLRDTEESGSGWWGPLDGMPTCPATACRAHAGAATSRRASKSGMSAEKKLDSLVSEFRGKLFGKPKGKGAGEATKLGLKRVACRGPAMISSALAAARSSAGTRFRHAFQTTCQASGFRQAGAAAYQSAAYSPPSGSRPFVSRPTNDAPDPRKVIIFTNYTVYKSKAAFSVKVIKPTWGRTGTGSGITVTRDGTLLFEFANARGERDYDWEKKENFALSAVECAGILESVEAGKEASFFHDPNKMSANEGQIVKTLRLSPGQNNSYFMSLSVKNQGQQARFDLPLSSAELRVVRSIIDFMIPYMLGFNELVLGPPDIQDGSSGGQFNTPGGPEPPF</sequence>
<gene>
    <name evidence="10" type="ORF">APUTEX25_003471</name>
</gene>
<feature type="compositionally biased region" description="Low complexity" evidence="8">
    <location>
        <begin position="374"/>
        <end position="389"/>
    </location>
</feature>
<evidence type="ECO:0000256" key="7">
    <source>
        <dbReference type="PROSITE-ProRule" id="PRU00176"/>
    </source>
</evidence>
<feature type="compositionally biased region" description="Basic and acidic residues" evidence="8">
    <location>
        <begin position="363"/>
        <end position="373"/>
    </location>
</feature>
<dbReference type="InterPro" id="IPR051945">
    <property type="entry name" value="RRM_MRD1_RNA_proc_ribogen"/>
</dbReference>
<dbReference type="InterPro" id="IPR009044">
    <property type="entry name" value="ssDNA-bd_transcriptional_reg"/>
</dbReference>
<keyword evidence="4 7" id="KW-0694">RNA-binding</keyword>
<dbReference type="InterPro" id="IPR035979">
    <property type="entry name" value="RBD_domain_sf"/>
</dbReference>
<feature type="compositionally biased region" description="Basic residues" evidence="8">
    <location>
        <begin position="877"/>
        <end position="893"/>
    </location>
</feature>
<feature type="compositionally biased region" description="Basic and acidic residues" evidence="8">
    <location>
        <begin position="773"/>
        <end position="794"/>
    </location>
</feature>
<keyword evidence="6" id="KW-0539">Nucleus</keyword>